<dbReference type="RefSeq" id="WP_309483130.1">
    <property type="nucleotide sequence ID" value="NZ_CP133720.1"/>
</dbReference>
<reference evidence="2" key="1">
    <citation type="submission" date="2023-09" db="EMBL/GenBank/DDBJ databases">
        <title>Undibacterium sp. 20NA77.5 isolated from freshwater.</title>
        <authorList>
            <person name="Le V."/>
            <person name="Ko S.-R."/>
            <person name="Ahn C.-Y."/>
            <person name="Oh H.-M."/>
        </authorList>
    </citation>
    <scope>NUCLEOTIDE SEQUENCE</scope>
    <source>
        <strain evidence="2">20NA77.5</strain>
    </source>
</reference>
<dbReference type="EMBL" id="CP133720">
    <property type="protein sequence ID" value="WMW81652.1"/>
    <property type="molecule type" value="Genomic_DNA"/>
</dbReference>
<gene>
    <name evidence="2" type="ORF">RF679_05075</name>
</gene>
<protein>
    <submittedName>
        <fullName evidence="2">Tetratricopeptide repeat protein</fullName>
    </submittedName>
</protein>
<organism evidence="2 3">
    <name type="scientific">Undibacterium cyanobacteriorum</name>
    <dbReference type="NCBI Taxonomy" id="3073561"/>
    <lineage>
        <taxon>Bacteria</taxon>
        <taxon>Pseudomonadati</taxon>
        <taxon>Pseudomonadota</taxon>
        <taxon>Betaproteobacteria</taxon>
        <taxon>Burkholderiales</taxon>
        <taxon>Oxalobacteraceae</taxon>
        <taxon>Undibacterium</taxon>
    </lineage>
</organism>
<proteinExistence type="predicted"/>
<accession>A0ABY9RKA1</accession>
<name>A0ABY9RKA1_9BURK</name>
<dbReference type="Pfam" id="PF13432">
    <property type="entry name" value="TPR_16"/>
    <property type="match status" value="1"/>
</dbReference>
<keyword evidence="3" id="KW-1185">Reference proteome</keyword>
<dbReference type="SUPFAM" id="SSF48452">
    <property type="entry name" value="TPR-like"/>
    <property type="match status" value="1"/>
</dbReference>
<sequence length="552" mass="62945">MFKFLRQILSPADPSSHPQPVDEGGTSKTLAVSTEQLYQDAQTSFERGDTVSALEKFLKVFSQDPQHVRSATMLGFLYRERGNLSQAKHYLTKALELDAQLADVNYMLGSIAAQENQAERMVELFRCSLALDPHQEHLYLEFSFALFQLGRGSDSIELLERGLQEFPQHLGMLQYLGNIHLHLRHYQEAHDVYLQAIAQLPTSVELRYNLSVSCMILALFDEALEHLSHIQSLQPDHVNANFEEGMLRLQRGEFERGWRQFQWRWKTPALASIQFKTDKPIWDGSQDLQGKTILVLSEQGFGDTLQFCRLIPVLKEKGARVVFVVLPLLMELMRQVPGVDILLRNDDPLPPFDYYCELMSLPVGLHLTTANIPSAQSYLSCPAPSLEKWRGRVKQQGIGLRIGVVWSGNLHHVNNHMRSIPFESIRDLFELPAQFTVLQKDLSAEERAVLAELKHVHFYGDEVGDFTDSAALVELMDVIVTVDTSIAHLAGAMGKPTWVLLSFLPDWRWMLNSDKSPWYDSVRLFRQGVWRPWQETITEVKTALKVLMGAKH</sequence>
<feature type="repeat" description="TPR" evidence="1">
    <location>
        <begin position="102"/>
        <end position="135"/>
    </location>
</feature>
<dbReference type="InterPro" id="IPR019734">
    <property type="entry name" value="TPR_rpt"/>
</dbReference>
<feature type="repeat" description="TPR" evidence="1">
    <location>
        <begin position="68"/>
        <end position="101"/>
    </location>
</feature>
<evidence type="ECO:0000256" key="1">
    <source>
        <dbReference type="PROSITE-ProRule" id="PRU00339"/>
    </source>
</evidence>
<dbReference type="SMART" id="SM00028">
    <property type="entry name" value="TPR"/>
    <property type="match status" value="6"/>
</dbReference>
<dbReference type="Gene3D" id="1.25.40.10">
    <property type="entry name" value="Tetratricopeptide repeat domain"/>
    <property type="match status" value="1"/>
</dbReference>
<dbReference type="InterPro" id="IPR011990">
    <property type="entry name" value="TPR-like_helical_dom_sf"/>
</dbReference>
<dbReference type="PANTHER" id="PTHR44809:SF1">
    <property type="entry name" value="PROTEIN O-MANNOSYL-TRANSFERASE TMTC1"/>
    <property type="match status" value="1"/>
</dbReference>
<keyword evidence="1" id="KW-0802">TPR repeat</keyword>
<evidence type="ECO:0000313" key="2">
    <source>
        <dbReference type="EMBL" id="WMW81652.1"/>
    </source>
</evidence>
<dbReference type="PANTHER" id="PTHR44809">
    <property type="match status" value="1"/>
</dbReference>
<evidence type="ECO:0000313" key="3">
    <source>
        <dbReference type="Proteomes" id="UP001181355"/>
    </source>
</evidence>
<dbReference type="SUPFAM" id="SSF53756">
    <property type="entry name" value="UDP-Glycosyltransferase/glycogen phosphorylase"/>
    <property type="match status" value="1"/>
</dbReference>
<dbReference type="Gene3D" id="3.40.50.2000">
    <property type="entry name" value="Glycogen Phosphorylase B"/>
    <property type="match status" value="1"/>
</dbReference>
<dbReference type="Proteomes" id="UP001181355">
    <property type="component" value="Chromosome"/>
</dbReference>
<dbReference type="Pfam" id="PF13181">
    <property type="entry name" value="TPR_8"/>
    <property type="match status" value="1"/>
</dbReference>
<dbReference type="PROSITE" id="PS50005">
    <property type="entry name" value="TPR"/>
    <property type="match status" value="2"/>
</dbReference>
<dbReference type="InterPro" id="IPR052943">
    <property type="entry name" value="TMTC_O-mannosyl-trnsfr"/>
</dbReference>